<comment type="caution">
    <text evidence="1">The sequence shown here is derived from an EMBL/GenBank/DDBJ whole genome shotgun (WGS) entry which is preliminary data.</text>
</comment>
<evidence type="ECO:0000313" key="1">
    <source>
        <dbReference type="EMBL" id="CAG8732702.1"/>
    </source>
</evidence>
<feature type="non-terminal residue" evidence="1">
    <location>
        <position position="1"/>
    </location>
</feature>
<dbReference type="AlphaFoldDB" id="A0A9N9IES8"/>
<organism evidence="1 2">
    <name type="scientific">Dentiscutata erythropus</name>
    <dbReference type="NCBI Taxonomy" id="1348616"/>
    <lineage>
        <taxon>Eukaryota</taxon>
        <taxon>Fungi</taxon>
        <taxon>Fungi incertae sedis</taxon>
        <taxon>Mucoromycota</taxon>
        <taxon>Glomeromycotina</taxon>
        <taxon>Glomeromycetes</taxon>
        <taxon>Diversisporales</taxon>
        <taxon>Gigasporaceae</taxon>
        <taxon>Dentiscutata</taxon>
    </lineage>
</organism>
<proteinExistence type="predicted"/>
<name>A0A9N9IES8_9GLOM</name>
<dbReference type="Proteomes" id="UP000789405">
    <property type="component" value="Unassembled WGS sequence"/>
</dbReference>
<gene>
    <name evidence="1" type="ORF">DERYTH_LOCUS15268</name>
</gene>
<dbReference type="EMBL" id="CAJVPY010012222">
    <property type="protein sequence ID" value="CAG8732702.1"/>
    <property type="molecule type" value="Genomic_DNA"/>
</dbReference>
<protein>
    <submittedName>
        <fullName evidence="1">1163_t:CDS:1</fullName>
    </submittedName>
</protein>
<accession>A0A9N9IES8</accession>
<sequence>KANTTTEKFIVILDKNVRDNHFNILSTCLGRKIKNFDPFAISQEESNKDENKILAFYFDSFTVYFGNFDPDFAMNELKGVEGVQHVEKSFKVVLNSCIITPTLKKANITQSKTSLYNLDHIDTANRKYDGFYTYLTNA</sequence>
<evidence type="ECO:0000313" key="2">
    <source>
        <dbReference type="Proteomes" id="UP000789405"/>
    </source>
</evidence>
<keyword evidence="2" id="KW-1185">Reference proteome</keyword>
<reference evidence="1" key="1">
    <citation type="submission" date="2021-06" db="EMBL/GenBank/DDBJ databases">
        <authorList>
            <person name="Kallberg Y."/>
            <person name="Tangrot J."/>
            <person name="Rosling A."/>
        </authorList>
    </citation>
    <scope>NUCLEOTIDE SEQUENCE</scope>
    <source>
        <strain evidence="1">MA453B</strain>
    </source>
</reference>